<name>A0ABP8GW57_9BACT</name>
<feature type="binding site" evidence="9">
    <location>
        <position position="495"/>
    </location>
    <ligand>
        <name>NAD(+)</name>
        <dbReference type="ChEBI" id="CHEBI:57540"/>
    </ligand>
</feature>
<dbReference type="EC" id="4.2.1.49" evidence="3 9"/>
<dbReference type="Pfam" id="PF17392">
    <property type="entry name" value="Urocanase_C"/>
    <property type="match status" value="1"/>
</dbReference>
<feature type="binding site" evidence="9">
    <location>
        <begin position="179"/>
        <end position="181"/>
    </location>
    <ligand>
        <name>NAD(+)</name>
        <dbReference type="ChEBI" id="CHEBI:57540"/>
    </ligand>
</feature>
<dbReference type="NCBIfam" id="TIGR01228">
    <property type="entry name" value="hutU"/>
    <property type="match status" value="1"/>
</dbReference>
<dbReference type="RefSeq" id="WP_345255753.1">
    <property type="nucleotide sequence ID" value="NZ_BAABGY010000007.1"/>
</dbReference>
<comment type="catalytic activity">
    <reaction evidence="8 9">
        <text>4-imidazolone-5-propanoate = trans-urocanate + H2O</text>
        <dbReference type="Rhea" id="RHEA:13101"/>
        <dbReference type="ChEBI" id="CHEBI:15377"/>
        <dbReference type="ChEBI" id="CHEBI:17771"/>
        <dbReference type="ChEBI" id="CHEBI:77893"/>
        <dbReference type="EC" id="4.2.1.49"/>
    </reaction>
</comment>
<proteinExistence type="inferred from homology"/>
<feature type="domain" description="Urocanase N-terminal" evidence="11">
    <location>
        <begin position="15"/>
        <end position="140"/>
    </location>
</feature>
<dbReference type="SUPFAM" id="SSF111326">
    <property type="entry name" value="Urocanase"/>
    <property type="match status" value="1"/>
</dbReference>
<comment type="function">
    <text evidence="9">Catalyzes the conversion of urocanate to 4-imidazolone-5-propionate.</text>
</comment>
<dbReference type="HAMAP" id="MF_00577">
    <property type="entry name" value="HutU"/>
    <property type="match status" value="1"/>
</dbReference>
<dbReference type="InterPro" id="IPR035400">
    <property type="entry name" value="Urocanase_N"/>
</dbReference>
<evidence type="ECO:0000313" key="14">
    <source>
        <dbReference type="Proteomes" id="UP001501725"/>
    </source>
</evidence>
<dbReference type="NCBIfam" id="NF003820">
    <property type="entry name" value="PRK05414.1"/>
    <property type="match status" value="1"/>
</dbReference>
<dbReference type="InterPro" id="IPR036190">
    <property type="entry name" value="Urocanase_sf"/>
</dbReference>
<dbReference type="Pfam" id="PF17391">
    <property type="entry name" value="Urocanase_N"/>
    <property type="match status" value="1"/>
</dbReference>
<dbReference type="InterPro" id="IPR023637">
    <property type="entry name" value="Urocanase-like"/>
</dbReference>
<dbReference type="PANTHER" id="PTHR12216:SF4">
    <property type="entry name" value="UROCANATE HYDRATASE"/>
    <property type="match status" value="1"/>
</dbReference>
<comment type="caution">
    <text evidence="13">The sequence shown here is derived from an EMBL/GenBank/DDBJ whole genome shotgun (WGS) entry which is preliminary data.</text>
</comment>
<comment type="pathway">
    <text evidence="1 9">Amino-acid degradation; L-histidine degradation into L-glutamate; N-formimidoyl-L-glutamate from L-histidine: step 2/3.</text>
</comment>
<evidence type="ECO:0000256" key="2">
    <source>
        <dbReference type="ARBA" id="ARBA00007578"/>
    </source>
</evidence>
<dbReference type="InterPro" id="IPR023636">
    <property type="entry name" value="Urocanase_CS"/>
</dbReference>
<dbReference type="InterPro" id="IPR055351">
    <property type="entry name" value="Urocanase"/>
</dbReference>
<sequence length="560" mass="61185">MATTKQTQYDPVKYKTPTGSTLTCKGWVQEAALRMLLNNLDPAVAERPDDLIVYGGRGKAARNFEALDNIIASLKDLENDESLLIQSGKPVGILKTHTDAPRVLLSNSQLVPNWANWKHFEELERKGLMMYGQMTAGSWIYIGSQGIVQGTYETYAAAADKHFGGTLKGTLNVTAGLGGMGGAQPLAITMNEGVALVAEVEQWRIEKRLETRYLDVMIANVDEAIDRALEAKQKGEALSIGVHCNAVELLERLIARNIVPDTLTDQTSAHDPLIGYWPHTVSEEGARVLRTENPEQYLEYAYDSMYRHVELMLELQARGAITFDYGNNIRARAKERGLTNAFDFPGFVPAYIRPLFCEGKGPFRWAALSGDPADIAVTDELIAGMFPENASLQRWLKLAQERIALQGLPARICWLGQGEREKAGLAFNELVRTGKVKAPIVIGRDHLDTGSVASPNRETEAMLDGSDAVADWPILNALVNTAGGASWVSLHHGGGVGMGYSIHSGMVIVADGTDDAAQRLKRVLRNDPGMGVIRHADAGYDIARQTAAGHDLDLSKRLKQ</sequence>
<evidence type="ECO:0000256" key="4">
    <source>
        <dbReference type="ARBA" id="ARBA00022808"/>
    </source>
</evidence>
<dbReference type="InterPro" id="IPR035401">
    <property type="entry name" value="Urocanase_C"/>
</dbReference>
<protein>
    <recommendedName>
        <fullName evidence="3 9">Urocanate hydratase</fullName>
        <shortName evidence="9">Urocanase</shortName>
        <ecNumber evidence="3 9">4.2.1.49</ecNumber>
    </recommendedName>
    <alternativeName>
        <fullName evidence="7 9">Imidazolonepropionate hydrolase</fullName>
    </alternativeName>
</protein>
<evidence type="ECO:0000256" key="5">
    <source>
        <dbReference type="ARBA" id="ARBA00023027"/>
    </source>
</evidence>
<dbReference type="Gene3D" id="3.40.1770.10">
    <property type="entry name" value="Urocanase superfamily"/>
    <property type="match status" value="1"/>
</dbReference>
<evidence type="ECO:0000256" key="1">
    <source>
        <dbReference type="ARBA" id="ARBA00004794"/>
    </source>
</evidence>
<comment type="caution">
    <text evidence="9">Lacks conserved residue(s) required for the propagation of feature annotation.</text>
</comment>
<comment type="subcellular location">
    <subcellularLocation>
        <location evidence="9">Cytoplasm</location>
    </subcellularLocation>
</comment>
<dbReference type="InterPro" id="IPR038364">
    <property type="entry name" value="Urocanase_central_sf"/>
</dbReference>
<keyword evidence="5 9" id="KW-0520">NAD</keyword>
<feature type="domain" description="Urocanase C-terminal" evidence="12">
    <location>
        <begin position="354"/>
        <end position="547"/>
    </location>
</feature>
<comment type="similarity">
    <text evidence="2 9">Belongs to the urocanase family.</text>
</comment>
<dbReference type="PANTHER" id="PTHR12216">
    <property type="entry name" value="UROCANATE HYDRATASE"/>
    <property type="match status" value="1"/>
</dbReference>
<accession>A0ABP8GW57</accession>
<reference evidence="14" key="1">
    <citation type="journal article" date="2019" name="Int. J. Syst. Evol. Microbiol.">
        <title>The Global Catalogue of Microorganisms (GCM) 10K type strain sequencing project: providing services to taxonomists for standard genome sequencing and annotation.</title>
        <authorList>
            <consortium name="The Broad Institute Genomics Platform"/>
            <consortium name="The Broad Institute Genome Sequencing Center for Infectious Disease"/>
            <person name="Wu L."/>
            <person name="Ma J."/>
        </authorList>
    </citation>
    <scope>NUCLEOTIDE SEQUENCE [LARGE SCALE GENOMIC DNA]</scope>
    <source>
        <strain evidence="14">JCM 17919</strain>
    </source>
</reference>
<keyword evidence="9" id="KW-0963">Cytoplasm</keyword>
<feature type="binding site" evidence="9">
    <location>
        <position position="204"/>
    </location>
    <ligand>
        <name>NAD(+)</name>
        <dbReference type="ChEBI" id="CHEBI:57540"/>
    </ligand>
</feature>
<organism evidence="13 14">
    <name type="scientific">Flaviaesturariibacter amylovorans</name>
    <dbReference type="NCBI Taxonomy" id="1084520"/>
    <lineage>
        <taxon>Bacteria</taxon>
        <taxon>Pseudomonadati</taxon>
        <taxon>Bacteroidota</taxon>
        <taxon>Chitinophagia</taxon>
        <taxon>Chitinophagales</taxon>
        <taxon>Chitinophagaceae</taxon>
        <taxon>Flaviaestuariibacter</taxon>
    </lineage>
</organism>
<keyword evidence="14" id="KW-1185">Reference proteome</keyword>
<evidence type="ECO:0000256" key="7">
    <source>
        <dbReference type="ARBA" id="ARBA00031640"/>
    </source>
</evidence>
<feature type="domain" description="Urocanase Rossmann-like" evidence="10">
    <location>
        <begin position="143"/>
        <end position="351"/>
    </location>
</feature>
<keyword evidence="4 9" id="KW-0369">Histidine metabolism</keyword>
<evidence type="ECO:0000259" key="12">
    <source>
        <dbReference type="Pfam" id="PF17392"/>
    </source>
</evidence>
<dbReference type="Gene3D" id="3.40.50.10730">
    <property type="entry name" value="Urocanase like domains"/>
    <property type="match status" value="1"/>
</dbReference>
<dbReference type="Proteomes" id="UP001501725">
    <property type="component" value="Unassembled WGS sequence"/>
</dbReference>
<evidence type="ECO:0000313" key="13">
    <source>
        <dbReference type="EMBL" id="GAA4330661.1"/>
    </source>
</evidence>
<keyword evidence="6 9" id="KW-0456">Lyase</keyword>
<feature type="binding site" evidence="9">
    <location>
        <begin position="55"/>
        <end position="56"/>
    </location>
    <ligand>
        <name>NAD(+)</name>
        <dbReference type="ChEBI" id="CHEBI:57540"/>
    </ligand>
</feature>
<dbReference type="PROSITE" id="PS01233">
    <property type="entry name" value="UROCANASE"/>
    <property type="match status" value="1"/>
</dbReference>
<feature type="binding site" evidence="9">
    <location>
        <begin position="266"/>
        <end position="270"/>
    </location>
    <ligand>
        <name>NAD(+)</name>
        <dbReference type="ChEBI" id="CHEBI:57540"/>
    </ligand>
</feature>
<dbReference type="EMBL" id="BAABGY010000007">
    <property type="protein sequence ID" value="GAA4330661.1"/>
    <property type="molecule type" value="Genomic_DNA"/>
</dbReference>
<evidence type="ECO:0000256" key="3">
    <source>
        <dbReference type="ARBA" id="ARBA00011992"/>
    </source>
</evidence>
<dbReference type="InterPro" id="IPR035085">
    <property type="entry name" value="Urocanase_Rossmann-like"/>
</dbReference>
<evidence type="ECO:0000259" key="10">
    <source>
        <dbReference type="Pfam" id="PF01175"/>
    </source>
</evidence>
<dbReference type="PIRSF" id="PIRSF001423">
    <property type="entry name" value="Urocanate_hydrat"/>
    <property type="match status" value="1"/>
</dbReference>
<feature type="binding site" evidence="9">
    <location>
        <position position="325"/>
    </location>
    <ligand>
        <name>NAD(+)</name>
        <dbReference type="ChEBI" id="CHEBI:57540"/>
    </ligand>
</feature>
<feature type="active site" evidence="9">
    <location>
        <position position="413"/>
    </location>
</feature>
<comment type="cofactor">
    <cofactor evidence="9">
        <name>NAD(+)</name>
        <dbReference type="ChEBI" id="CHEBI:57540"/>
    </cofactor>
    <text evidence="9">Binds 1 NAD(+) per subunit.</text>
</comment>
<evidence type="ECO:0000256" key="8">
    <source>
        <dbReference type="ARBA" id="ARBA00047623"/>
    </source>
</evidence>
<gene>
    <name evidence="9 13" type="primary">hutU</name>
    <name evidence="13" type="ORF">GCM10023184_21940</name>
</gene>
<evidence type="ECO:0000259" key="11">
    <source>
        <dbReference type="Pfam" id="PF17391"/>
    </source>
</evidence>
<feature type="binding site" evidence="9">
    <location>
        <begin position="245"/>
        <end position="246"/>
    </location>
    <ligand>
        <name>NAD(+)</name>
        <dbReference type="ChEBI" id="CHEBI:57540"/>
    </ligand>
</feature>
<evidence type="ECO:0000256" key="9">
    <source>
        <dbReference type="HAMAP-Rule" id="MF_00577"/>
    </source>
</evidence>
<evidence type="ECO:0000256" key="6">
    <source>
        <dbReference type="ARBA" id="ARBA00023239"/>
    </source>
</evidence>
<dbReference type="Pfam" id="PF01175">
    <property type="entry name" value="Urocanase"/>
    <property type="match status" value="1"/>
</dbReference>
<feature type="binding site" evidence="9">
    <location>
        <position position="133"/>
    </location>
    <ligand>
        <name>NAD(+)</name>
        <dbReference type="ChEBI" id="CHEBI:57540"/>
    </ligand>
</feature>
<feature type="binding site" evidence="9">
    <location>
        <position position="199"/>
    </location>
    <ligand>
        <name>NAD(+)</name>
        <dbReference type="ChEBI" id="CHEBI:57540"/>
    </ligand>
</feature>